<dbReference type="HOGENOM" id="CLU_072871_1_0_1"/>
<name>S7QCG4_GLOTA</name>
<dbReference type="AlphaFoldDB" id="S7QCG4"/>
<dbReference type="OrthoDB" id="21474at2759"/>
<evidence type="ECO:0000259" key="1">
    <source>
        <dbReference type="Pfam" id="PF20415"/>
    </source>
</evidence>
<accession>S7QCG4</accession>
<dbReference type="OMA" id="ANAYAQD"/>
<evidence type="ECO:0000313" key="2">
    <source>
        <dbReference type="EMBL" id="EPQ57022.1"/>
    </source>
</evidence>
<organism evidence="2 3">
    <name type="scientific">Gloeophyllum trabeum (strain ATCC 11539 / FP-39264 / Madison 617)</name>
    <name type="common">Brown rot fungus</name>
    <dbReference type="NCBI Taxonomy" id="670483"/>
    <lineage>
        <taxon>Eukaryota</taxon>
        <taxon>Fungi</taxon>
        <taxon>Dikarya</taxon>
        <taxon>Basidiomycota</taxon>
        <taxon>Agaricomycotina</taxon>
        <taxon>Agaricomycetes</taxon>
        <taxon>Gloeophyllales</taxon>
        <taxon>Gloeophyllaceae</taxon>
        <taxon>Gloeophyllum</taxon>
    </lineage>
</organism>
<proteinExistence type="predicted"/>
<dbReference type="KEGG" id="gtr:GLOTRDRAFT_37878"/>
<dbReference type="EMBL" id="KB469299">
    <property type="protein sequence ID" value="EPQ57022.1"/>
    <property type="molecule type" value="Genomic_DNA"/>
</dbReference>
<keyword evidence="3" id="KW-1185">Reference proteome</keyword>
<protein>
    <recommendedName>
        <fullName evidence="1">DUF6699 domain-containing protein</fullName>
    </recommendedName>
</protein>
<dbReference type="InterPro" id="IPR046522">
    <property type="entry name" value="DUF6699"/>
</dbReference>
<dbReference type="Proteomes" id="UP000030669">
    <property type="component" value="Unassembled WGS sequence"/>
</dbReference>
<dbReference type="Pfam" id="PF20415">
    <property type="entry name" value="DUF6699"/>
    <property type="match status" value="1"/>
</dbReference>
<dbReference type="GeneID" id="19305802"/>
<feature type="domain" description="DUF6699" evidence="1">
    <location>
        <begin position="45"/>
        <end position="169"/>
    </location>
</feature>
<dbReference type="eggNOG" id="ENOG502SQQ0">
    <property type="taxonomic scope" value="Eukaryota"/>
</dbReference>
<dbReference type="RefSeq" id="XP_007863910.1">
    <property type="nucleotide sequence ID" value="XM_007865719.1"/>
</dbReference>
<reference evidence="2 3" key="1">
    <citation type="journal article" date="2012" name="Science">
        <title>The Paleozoic origin of enzymatic lignin decomposition reconstructed from 31 fungal genomes.</title>
        <authorList>
            <person name="Floudas D."/>
            <person name="Binder M."/>
            <person name="Riley R."/>
            <person name="Barry K."/>
            <person name="Blanchette R.A."/>
            <person name="Henrissat B."/>
            <person name="Martinez A.T."/>
            <person name="Otillar R."/>
            <person name="Spatafora J.W."/>
            <person name="Yadav J.S."/>
            <person name="Aerts A."/>
            <person name="Benoit I."/>
            <person name="Boyd A."/>
            <person name="Carlson A."/>
            <person name="Copeland A."/>
            <person name="Coutinho P.M."/>
            <person name="de Vries R.P."/>
            <person name="Ferreira P."/>
            <person name="Findley K."/>
            <person name="Foster B."/>
            <person name="Gaskell J."/>
            <person name="Glotzer D."/>
            <person name="Gorecki P."/>
            <person name="Heitman J."/>
            <person name="Hesse C."/>
            <person name="Hori C."/>
            <person name="Igarashi K."/>
            <person name="Jurgens J.A."/>
            <person name="Kallen N."/>
            <person name="Kersten P."/>
            <person name="Kohler A."/>
            <person name="Kuees U."/>
            <person name="Kumar T.K.A."/>
            <person name="Kuo A."/>
            <person name="LaButti K."/>
            <person name="Larrondo L.F."/>
            <person name="Lindquist E."/>
            <person name="Ling A."/>
            <person name="Lombard V."/>
            <person name="Lucas S."/>
            <person name="Lundell T."/>
            <person name="Martin R."/>
            <person name="McLaughlin D.J."/>
            <person name="Morgenstern I."/>
            <person name="Morin E."/>
            <person name="Murat C."/>
            <person name="Nagy L.G."/>
            <person name="Nolan M."/>
            <person name="Ohm R.A."/>
            <person name="Patyshakuliyeva A."/>
            <person name="Rokas A."/>
            <person name="Ruiz-Duenas F.J."/>
            <person name="Sabat G."/>
            <person name="Salamov A."/>
            <person name="Samejima M."/>
            <person name="Schmutz J."/>
            <person name="Slot J.C."/>
            <person name="St John F."/>
            <person name="Stenlid J."/>
            <person name="Sun H."/>
            <person name="Sun S."/>
            <person name="Syed K."/>
            <person name="Tsang A."/>
            <person name="Wiebenga A."/>
            <person name="Young D."/>
            <person name="Pisabarro A."/>
            <person name="Eastwood D.C."/>
            <person name="Martin F."/>
            <person name="Cullen D."/>
            <person name="Grigoriev I.V."/>
            <person name="Hibbett D.S."/>
        </authorList>
    </citation>
    <scope>NUCLEOTIDE SEQUENCE [LARGE SCALE GENOMIC DNA]</scope>
    <source>
        <strain evidence="2 3">ATCC 11539</strain>
    </source>
</reference>
<gene>
    <name evidence="2" type="ORF">GLOTRDRAFT_37878</name>
</gene>
<dbReference type="STRING" id="670483.S7QCG4"/>
<evidence type="ECO:0000313" key="3">
    <source>
        <dbReference type="Proteomes" id="UP000030669"/>
    </source>
</evidence>
<sequence>MYLTYRPFPYWTQRAYHGQPVPPQGANKSAYPEISPILACDMTFIKYDVRKAPEHGMDMGCYYGFSGRSAGAKKELTTLHLISKDFPWSFTVEGDEAKPITCNDVWQKLHEELELALENCLWGALDDKRRRKIVANFEHRKREDKEGDTQLMRMDWLGRRTVFVGVEKDDAFAKSRALPGSDDGEETWVVKMEKW</sequence>